<evidence type="ECO:0000313" key="2">
    <source>
        <dbReference type="Proteomes" id="UP000005551"/>
    </source>
</evidence>
<accession>I5C4P0</accession>
<reference evidence="1 2" key="1">
    <citation type="submission" date="2012-05" db="EMBL/GenBank/DDBJ databases">
        <title>Genome sequence of Nitritalea halalkaliphila LW7.</title>
        <authorList>
            <person name="Jangir P.K."/>
            <person name="Singh A."/>
            <person name="Shivaji S."/>
            <person name="Sharma R."/>
        </authorList>
    </citation>
    <scope>NUCLEOTIDE SEQUENCE [LARGE SCALE GENOMIC DNA]</scope>
    <source>
        <strain evidence="1 2">LW7</strain>
    </source>
</reference>
<dbReference type="Proteomes" id="UP000005551">
    <property type="component" value="Unassembled WGS sequence"/>
</dbReference>
<gene>
    <name evidence="1" type="ORF">A3SI_08816</name>
</gene>
<dbReference type="EMBL" id="AJYA01000018">
    <property type="protein sequence ID" value="EIM76792.1"/>
    <property type="molecule type" value="Genomic_DNA"/>
</dbReference>
<protein>
    <submittedName>
        <fullName evidence="1">Uncharacterized protein</fullName>
    </submittedName>
</protein>
<dbReference type="AlphaFoldDB" id="I5C4P0"/>
<name>I5C4P0_9BACT</name>
<keyword evidence="2" id="KW-1185">Reference proteome</keyword>
<organism evidence="1 2">
    <name type="scientific">Nitritalea halalkaliphila LW7</name>
    <dbReference type="NCBI Taxonomy" id="1189621"/>
    <lineage>
        <taxon>Bacteria</taxon>
        <taxon>Pseudomonadati</taxon>
        <taxon>Bacteroidota</taxon>
        <taxon>Cytophagia</taxon>
        <taxon>Cytophagales</taxon>
        <taxon>Cyclobacteriaceae</taxon>
        <taxon>Nitritalea</taxon>
    </lineage>
</organism>
<sequence>MEENCAQKILAESYCYTSTQCQVCGNIQIHDGIYVFGFTPQALRAWAKEILTLDFDRCCRYDGDIPYLQLYAPLHQYEYLFFRDQFREYQDLLGQTLAILDAYALVSPQI</sequence>
<proteinExistence type="predicted"/>
<dbReference type="RefSeq" id="WP_009054700.1">
    <property type="nucleotide sequence ID" value="NZ_AJYA01000018.1"/>
</dbReference>
<comment type="caution">
    <text evidence="1">The sequence shown here is derived from an EMBL/GenBank/DDBJ whole genome shotgun (WGS) entry which is preliminary data.</text>
</comment>
<evidence type="ECO:0000313" key="1">
    <source>
        <dbReference type="EMBL" id="EIM76792.1"/>
    </source>
</evidence>